<reference evidence="6 7" key="1">
    <citation type="submission" date="2020-08" db="EMBL/GenBank/DDBJ databases">
        <title>Bridging the membrane lipid divide: bacteria of the FCB group superphylum have the potential to synthesize archaeal ether lipids.</title>
        <authorList>
            <person name="Villanueva L."/>
            <person name="Von Meijenfeldt F.A.B."/>
            <person name="Westbye A.B."/>
            <person name="Yadav S."/>
            <person name="Hopmans E.C."/>
            <person name="Dutilh B.E."/>
            <person name="Sinninghe Damste J.S."/>
        </authorList>
    </citation>
    <scope>NUCLEOTIDE SEQUENCE [LARGE SCALE GENOMIC DNA]</scope>
    <source>
        <strain evidence="6">NIOZ-UU81</strain>
    </source>
</reference>
<evidence type="ECO:0000256" key="2">
    <source>
        <dbReference type="ARBA" id="ARBA00022723"/>
    </source>
</evidence>
<protein>
    <submittedName>
        <fullName evidence="6">DUF3786 domain-containing protein</fullName>
    </submittedName>
</protein>
<gene>
    <name evidence="6" type="ORF">H8E79_06590</name>
</gene>
<keyword evidence="1" id="KW-0004">4Fe-4S</keyword>
<keyword evidence="3" id="KW-0408">Iron</keyword>
<evidence type="ECO:0000256" key="1">
    <source>
        <dbReference type="ARBA" id="ARBA00022485"/>
    </source>
</evidence>
<dbReference type="InterPro" id="IPR024264">
    <property type="entry name" value="DUF3786"/>
</dbReference>
<proteinExistence type="predicted"/>
<dbReference type="GO" id="GO:0051539">
    <property type="term" value="F:4 iron, 4 sulfur cluster binding"/>
    <property type="evidence" value="ECO:0007669"/>
    <property type="project" value="UniProtKB-KW"/>
</dbReference>
<dbReference type="PROSITE" id="PS51656">
    <property type="entry name" value="4FE4S"/>
    <property type="match status" value="1"/>
</dbReference>
<dbReference type="Proteomes" id="UP000599024">
    <property type="component" value="Unassembled WGS sequence"/>
</dbReference>
<feature type="domain" description="4Fe-4S" evidence="5">
    <location>
        <begin position="1"/>
        <end position="61"/>
    </location>
</feature>
<name>A0A8J6N6V1_9BACT</name>
<dbReference type="Pfam" id="PF04060">
    <property type="entry name" value="FeS"/>
    <property type="match status" value="1"/>
</dbReference>
<dbReference type="AlphaFoldDB" id="A0A8J6N6V1"/>
<evidence type="ECO:0000313" key="6">
    <source>
        <dbReference type="EMBL" id="MBC8208818.1"/>
    </source>
</evidence>
<keyword evidence="2" id="KW-0479">Metal-binding</keyword>
<dbReference type="GO" id="GO:0046872">
    <property type="term" value="F:metal ion binding"/>
    <property type="evidence" value="ECO:0007669"/>
    <property type="project" value="UniProtKB-KW"/>
</dbReference>
<dbReference type="Pfam" id="PF12654">
    <property type="entry name" value="DUF3786"/>
    <property type="match status" value="1"/>
</dbReference>
<dbReference type="InterPro" id="IPR007202">
    <property type="entry name" value="4Fe-4S_dom"/>
</dbReference>
<organism evidence="6 7">
    <name type="scientific">Candidatus Desulfatifera sulfidica</name>
    <dbReference type="NCBI Taxonomy" id="2841691"/>
    <lineage>
        <taxon>Bacteria</taxon>
        <taxon>Pseudomonadati</taxon>
        <taxon>Thermodesulfobacteriota</taxon>
        <taxon>Desulfobulbia</taxon>
        <taxon>Desulfobulbales</taxon>
        <taxon>Desulfobulbaceae</taxon>
        <taxon>Candidatus Desulfatifera</taxon>
    </lineage>
</organism>
<evidence type="ECO:0000256" key="3">
    <source>
        <dbReference type="ARBA" id="ARBA00023004"/>
    </source>
</evidence>
<evidence type="ECO:0000256" key="4">
    <source>
        <dbReference type="ARBA" id="ARBA00023014"/>
    </source>
</evidence>
<keyword evidence="4" id="KW-0411">Iron-sulfur</keyword>
<evidence type="ECO:0000259" key="5">
    <source>
        <dbReference type="PROSITE" id="PS51656"/>
    </source>
</evidence>
<evidence type="ECO:0000313" key="7">
    <source>
        <dbReference type="Proteomes" id="UP000599024"/>
    </source>
</evidence>
<comment type="caution">
    <text evidence="6">The sequence shown here is derived from an EMBL/GenBank/DDBJ whole genome shotgun (WGS) entry which is preliminary data.</text>
</comment>
<dbReference type="EMBL" id="JACNLK010000054">
    <property type="protein sequence ID" value="MBC8208818.1"/>
    <property type="molecule type" value="Genomic_DNA"/>
</dbReference>
<dbReference type="Gene3D" id="1.10.15.40">
    <property type="entry name" value="Electron transport complex subunit B, putative Fe-S cluster"/>
    <property type="match status" value="1"/>
</dbReference>
<sequence>MFKQPLEFVRLTPMSNCGECGYAACLAFAAAVTKGGENPSKCPYVDLEKLGGEFASSDSGEKGGLDRVDQLLEQKDLALVECLRGKAAALDFQIAAAPLGCFWLGPDRDALSFRCLGRAVVLTHDRVELDGEPAEDPRDQILLYNYVHFGGGSGVQGEWVGMESLPNSISKVRTLKVYCEDRVGAGFSGRVEALHRCIAALDGVVDETMTESCSAAFQIPVLPHLIILLIFWDAEPDDDFPARCKVLFDQDVLDVLDIESLVFAAERTAERLLELI</sequence>
<accession>A0A8J6N6V1</accession>